<dbReference type="OrthoDB" id="1866033at2759"/>
<evidence type="ECO:0000313" key="4">
    <source>
        <dbReference type="Proteomes" id="UP000017836"/>
    </source>
</evidence>
<feature type="region of interest" description="Disordered" evidence="1">
    <location>
        <begin position="49"/>
        <end position="69"/>
    </location>
</feature>
<dbReference type="PANTHER" id="PTHR33642:SF3">
    <property type="entry name" value="NUCLEAR INTRON MATURASE 4, MITOCHONDRIAL"/>
    <property type="match status" value="1"/>
</dbReference>
<sequence>MCRQCLLPSTLPCVAGRLIKCTQISLLYSTLGASDENLYQRISKDVGEDRYSRSAKEENSPPISLGDRLTQLPDLPFEKPFPKSKEDRENLYPRISKEENYPSISLGERLAFLPDFQVDKPSQTRVELKRSLETRIKKRVKEQYLNGKFHNLVTNVIATSKTLEDAYNSIRHSSNSQANNEHDGLCFISMAKELLRGDFDVEANTVKISPKSLRERNLILPNLKLKVIQEAIRIVVEVVYRPHFSKICHGCRSGRGTQSALRYICNEIENPNWYFAFCVTKEVDTHVFNRLISIMEERIEDASFYALLRLMFEAQVLNLEFGGFPKGQGLPQEGTLSPILMNVYLSLFDAEFYRLCMRYEGLSPNKDDPIQAGRSSKLRNWFRRQIKGEDSHNRQAHRLHACRYMDEILVAVSGPEDLALEIRESVYGYLRESLSLEVVEQGESPLIKPTSGVRFLGMFIRASDREEISSAVRVVHKLKDKMQLFASQKEVYWEAMTARIGKKFVGRCLKNIKEEKLEREENMSMVLMNRISEFRRPGMEPEHWFRHLLKIWIQDLGTQVKRNEEETLAKHIVEPELPLELVNSFYNFQQKAKEYISSESLSTRSLLESHSLSSPTMTTKLEAPIRVLKKSLIRYGLIDIEGNPRHISMLILQDDLQIINWFCGLVHRWKYWFRECDNFETVRLMLLECVRKSCVRTLSTKHHVSEAVIERRYELELSNIPLRGQMEFFSLSKDKEKMTNGRDSLSFSSEDEMMLYGSAYAGLFVLSLAQVKRPSALRVCRVMCCSVPASSIYSVHVFEKRKHPGWKTGFSSWIPPALNRKRIPLCKQHVKDLYMGDISLQVVDFSPS</sequence>
<dbReference type="HOGENOM" id="CLU_013547_0_0_1"/>
<dbReference type="GO" id="GO:0005739">
    <property type="term" value="C:mitochondrion"/>
    <property type="evidence" value="ECO:0000318"/>
    <property type="project" value="GO_Central"/>
</dbReference>
<reference evidence="4" key="1">
    <citation type="journal article" date="2013" name="Science">
        <title>The Amborella genome and the evolution of flowering plants.</title>
        <authorList>
            <consortium name="Amborella Genome Project"/>
        </authorList>
    </citation>
    <scope>NUCLEOTIDE SEQUENCE [LARGE SCALE GENOMIC DNA]</scope>
</reference>
<accession>W1PCS0</accession>
<dbReference type="SUPFAM" id="SSF56672">
    <property type="entry name" value="DNA/RNA polymerases"/>
    <property type="match status" value="1"/>
</dbReference>
<dbReference type="EMBL" id="KI393980">
    <property type="protein sequence ID" value="ERN05738.1"/>
    <property type="molecule type" value="Genomic_DNA"/>
</dbReference>
<dbReference type="GO" id="GO:0006315">
    <property type="term" value="P:homing of group II introns"/>
    <property type="evidence" value="ECO:0000318"/>
    <property type="project" value="GO_Central"/>
</dbReference>
<dbReference type="Gramene" id="ERN05738">
    <property type="protein sequence ID" value="ERN05738"/>
    <property type="gene ID" value="AMTR_s00006p00247910"/>
</dbReference>
<organism evidence="3 4">
    <name type="scientific">Amborella trichopoda</name>
    <dbReference type="NCBI Taxonomy" id="13333"/>
    <lineage>
        <taxon>Eukaryota</taxon>
        <taxon>Viridiplantae</taxon>
        <taxon>Streptophyta</taxon>
        <taxon>Embryophyta</taxon>
        <taxon>Tracheophyta</taxon>
        <taxon>Spermatophyta</taxon>
        <taxon>Magnoliopsida</taxon>
        <taxon>Amborellales</taxon>
        <taxon>Amborellaceae</taxon>
        <taxon>Amborella</taxon>
    </lineage>
</organism>
<dbReference type="AlphaFoldDB" id="W1PCS0"/>
<name>W1PCS0_AMBTC</name>
<keyword evidence="4" id="KW-1185">Reference proteome</keyword>
<dbReference type="PANTHER" id="PTHR33642">
    <property type="entry name" value="COX1/OXI3 INTRON 1 PROTEIN-RELATED"/>
    <property type="match status" value="1"/>
</dbReference>
<protein>
    <recommendedName>
        <fullName evidence="2">Domain X domain-containing protein</fullName>
    </recommendedName>
</protein>
<dbReference type="OMA" id="RICMRHE"/>
<dbReference type="eggNOG" id="KOG1075">
    <property type="taxonomic scope" value="Eukaryota"/>
</dbReference>
<dbReference type="Pfam" id="PF01348">
    <property type="entry name" value="Intron_maturas2"/>
    <property type="match status" value="1"/>
</dbReference>
<dbReference type="InterPro" id="IPR024937">
    <property type="entry name" value="Domain_X"/>
</dbReference>
<dbReference type="InterPro" id="IPR043502">
    <property type="entry name" value="DNA/RNA_pol_sf"/>
</dbReference>
<proteinExistence type="predicted"/>
<gene>
    <name evidence="3" type="ORF">AMTR_s00006p00247910</name>
</gene>
<dbReference type="GO" id="GO:0006397">
    <property type="term" value="P:mRNA processing"/>
    <property type="evidence" value="ECO:0007669"/>
    <property type="project" value="InterPro"/>
</dbReference>
<dbReference type="KEGG" id="atr:18433923"/>
<dbReference type="GO" id="GO:0003964">
    <property type="term" value="F:RNA-directed DNA polymerase activity"/>
    <property type="evidence" value="ECO:0000318"/>
    <property type="project" value="GO_Central"/>
</dbReference>
<evidence type="ECO:0000259" key="2">
    <source>
        <dbReference type="Pfam" id="PF01348"/>
    </source>
</evidence>
<feature type="domain" description="Domain X" evidence="2">
    <location>
        <begin position="619"/>
        <end position="709"/>
    </location>
</feature>
<dbReference type="Proteomes" id="UP000017836">
    <property type="component" value="Unassembled WGS sequence"/>
</dbReference>
<evidence type="ECO:0000313" key="3">
    <source>
        <dbReference type="EMBL" id="ERN05738.1"/>
    </source>
</evidence>
<dbReference type="CDD" id="cd01651">
    <property type="entry name" value="RT_G2_intron"/>
    <property type="match status" value="1"/>
</dbReference>
<feature type="compositionally biased region" description="Basic and acidic residues" evidence="1">
    <location>
        <begin position="49"/>
        <end position="59"/>
    </location>
</feature>
<evidence type="ECO:0000256" key="1">
    <source>
        <dbReference type="SAM" id="MobiDB-lite"/>
    </source>
</evidence>
<dbReference type="STRING" id="13333.W1PCS0"/>